<dbReference type="PROSITE" id="PS50093">
    <property type="entry name" value="PKD"/>
    <property type="match status" value="1"/>
</dbReference>
<sequence length="317" mass="34735">MKSTVCRNTTIYFENLSYQNGGTEIINYFWDFGDGTTSTAFEPSHAYVNPGNYTVRLTVTNKCGCSSSIKMPVEVLKSTPVQINCASVVCEGSIEKYNVQDGCPGKWKVIGGTIVSNNGSEIEVAWDNVDPADGFGYVMYQSECGCPEWTTIKIPVILKKGKIKGEPIVCTGKQYIYGLPQWPTTSVKWNVSGPAPALLDYNQQRNEVLFTANQPGNYTLTADYFNTLLSCSGQAYINIVVEAPVQISGGADEICVGTSQSFNANPNVPVTWKVVTGNSVYTSPPTTGTFSYNLQQRVLIPLRQLKWAGLVKATRYR</sequence>
<dbReference type="SUPFAM" id="SSF49299">
    <property type="entry name" value="PKD domain"/>
    <property type="match status" value="1"/>
</dbReference>
<accession>A0A3S0N607</accession>
<comment type="caution">
    <text evidence="2">The sequence shown here is derived from an EMBL/GenBank/DDBJ whole genome shotgun (WGS) entry which is preliminary data.</text>
</comment>
<gene>
    <name evidence="2" type="ORF">EJ377_16155</name>
</gene>
<reference evidence="2 3" key="1">
    <citation type="submission" date="2018-12" db="EMBL/GenBank/DDBJ databases">
        <title>Draft Genome Sequence of Chryseobacterium arthrosphaerae strain ED882-96 Isolated from the Blood of a Patient with Liver Cirrhosis in Taiwan.</title>
        <authorList>
            <person name="Lin J.-N."/>
            <person name="Lai C.-H."/>
            <person name="Yang C.-H."/>
            <person name="Huang Y.-H."/>
        </authorList>
    </citation>
    <scope>NUCLEOTIDE SEQUENCE [LARGE SCALE GENOMIC DNA]</scope>
    <source>
        <strain evidence="2 3">ED882-96</strain>
    </source>
</reference>
<dbReference type="Gene3D" id="2.60.40.10">
    <property type="entry name" value="Immunoglobulins"/>
    <property type="match status" value="1"/>
</dbReference>
<dbReference type="CDD" id="cd00146">
    <property type="entry name" value="PKD"/>
    <property type="match status" value="1"/>
</dbReference>
<dbReference type="SMART" id="SM00089">
    <property type="entry name" value="PKD"/>
    <property type="match status" value="1"/>
</dbReference>
<feature type="domain" description="PKD" evidence="1">
    <location>
        <begin position="16"/>
        <end position="75"/>
    </location>
</feature>
<name>A0A3S0N607_9FLAO</name>
<dbReference type="InterPro" id="IPR022409">
    <property type="entry name" value="PKD/Chitinase_dom"/>
</dbReference>
<dbReference type="Proteomes" id="UP000276953">
    <property type="component" value="Unassembled WGS sequence"/>
</dbReference>
<protein>
    <submittedName>
        <fullName evidence="2">PKD domain-containing protein</fullName>
    </submittedName>
</protein>
<dbReference type="Pfam" id="PF18911">
    <property type="entry name" value="PKD_4"/>
    <property type="match status" value="1"/>
</dbReference>
<dbReference type="AlphaFoldDB" id="A0A3S0N607"/>
<evidence type="ECO:0000313" key="2">
    <source>
        <dbReference type="EMBL" id="RTZ46827.1"/>
    </source>
</evidence>
<dbReference type="InterPro" id="IPR013783">
    <property type="entry name" value="Ig-like_fold"/>
</dbReference>
<evidence type="ECO:0000313" key="3">
    <source>
        <dbReference type="Proteomes" id="UP000276953"/>
    </source>
</evidence>
<proteinExistence type="predicted"/>
<dbReference type="InterPro" id="IPR035986">
    <property type="entry name" value="PKD_dom_sf"/>
</dbReference>
<dbReference type="InterPro" id="IPR000601">
    <property type="entry name" value="PKD_dom"/>
</dbReference>
<dbReference type="EMBL" id="RYFC01000003">
    <property type="protein sequence ID" value="RTZ46827.1"/>
    <property type="molecule type" value="Genomic_DNA"/>
</dbReference>
<organism evidence="2 3">
    <name type="scientific">Chryseobacterium arthrosphaerae</name>
    <dbReference type="NCBI Taxonomy" id="651561"/>
    <lineage>
        <taxon>Bacteria</taxon>
        <taxon>Pseudomonadati</taxon>
        <taxon>Bacteroidota</taxon>
        <taxon>Flavobacteriia</taxon>
        <taxon>Flavobacteriales</taxon>
        <taxon>Weeksellaceae</taxon>
        <taxon>Chryseobacterium group</taxon>
        <taxon>Chryseobacterium</taxon>
    </lineage>
</organism>
<evidence type="ECO:0000259" key="1">
    <source>
        <dbReference type="PROSITE" id="PS50093"/>
    </source>
</evidence>